<evidence type="ECO:0000313" key="2">
    <source>
        <dbReference type="EMBL" id="MFC4034101.1"/>
    </source>
</evidence>
<proteinExistence type="predicted"/>
<organism evidence="2 3">
    <name type="scientific">Streptomyces polygonati</name>
    <dbReference type="NCBI Taxonomy" id="1617087"/>
    <lineage>
        <taxon>Bacteria</taxon>
        <taxon>Bacillati</taxon>
        <taxon>Actinomycetota</taxon>
        <taxon>Actinomycetes</taxon>
        <taxon>Kitasatosporales</taxon>
        <taxon>Streptomycetaceae</taxon>
        <taxon>Streptomyces</taxon>
    </lineage>
</organism>
<sequence length="177" mass="17956">MAAAVEIRTFWGALLSVLLKCIAALGFSTPASRAAAGRVEARTEASGQGRAQAQAAGRSDEVPLGARSVPRIPAPRGYEPMRRHRARTLPPTMKQRICAEAHGSSPSARSVRAGDLAEDISAAVALAQAAASQHTNPDASPIASPTAHAAGGVTTRANAAAASLGPAPAPRNASVDR</sequence>
<feature type="region of interest" description="Disordered" evidence="1">
    <location>
        <begin position="129"/>
        <end position="177"/>
    </location>
</feature>
<dbReference type="RefSeq" id="WP_386431674.1">
    <property type="nucleotide sequence ID" value="NZ_JBHSBB010000014.1"/>
</dbReference>
<evidence type="ECO:0000313" key="3">
    <source>
        <dbReference type="Proteomes" id="UP001595765"/>
    </source>
</evidence>
<reference evidence="3" key="1">
    <citation type="journal article" date="2019" name="Int. J. Syst. Evol. Microbiol.">
        <title>The Global Catalogue of Microorganisms (GCM) 10K type strain sequencing project: providing services to taxonomists for standard genome sequencing and annotation.</title>
        <authorList>
            <consortium name="The Broad Institute Genomics Platform"/>
            <consortium name="The Broad Institute Genome Sequencing Center for Infectious Disease"/>
            <person name="Wu L."/>
            <person name="Ma J."/>
        </authorList>
    </citation>
    <scope>NUCLEOTIDE SEQUENCE [LARGE SCALE GENOMIC DNA]</scope>
    <source>
        <strain evidence="3">CGMCC 4.7237</strain>
    </source>
</reference>
<accession>A0ABV8HQZ0</accession>
<feature type="compositionally biased region" description="Low complexity" evidence="1">
    <location>
        <begin position="157"/>
        <end position="166"/>
    </location>
</feature>
<feature type="compositionally biased region" description="Low complexity" evidence="1">
    <location>
        <begin position="45"/>
        <end position="57"/>
    </location>
</feature>
<evidence type="ECO:0000256" key="1">
    <source>
        <dbReference type="SAM" id="MobiDB-lite"/>
    </source>
</evidence>
<feature type="region of interest" description="Disordered" evidence="1">
    <location>
        <begin position="43"/>
        <end position="90"/>
    </location>
</feature>
<dbReference type="EMBL" id="JBHSBB010000014">
    <property type="protein sequence ID" value="MFC4034101.1"/>
    <property type="molecule type" value="Genomic_DNA"/>
</dbReference>
<dbReference type="Proteomes" id="UP001595765">
    <property type="component" value="Unassembled WGS sequence"/>
</dbReference>
<comment type="caution">
    <text evidence="2">The sequence shown here is derived from an EMBL/GenBank/DDBJ whole genome shotgun (WGS) entry which is preliminary data.</text>
</comment>
<keyword evidence="3" id="KW-1185">Reference proteome</keyword>
<dbReference type="Pfam" id="PF19871">
    <property type="entry name" value="DUF6344"/>
    <property type="match status" value="1"/>
</dbReference>
<name>A0ABV8HQZ0_9ACTN</name>
<dbReference type="InterPro" id="IPR045925">
    <property type="entry name" value="DUF6344"/>
</dbReference>
<gene>
    <name evidence="2" type="ORF">ACFO3J_21870</name>
</gene>
<protein>
    <submittedName>
        <fullName evidence="2">DUF6344 domain-containing protein</fullName>
    </submittedName>
</protein>